<gene>
    <name evidence="2" type="ORF">ANIA_05844</name>
</gene>
<dbReference type="OrthoDB" id="5419162at2759"/>
<organism evidence="2 3">
    <name type="scientific">Emericella nidulans (strain FGSC A4 / ATCC 38163 / CBS 112.46 / NRRL 194 / M139)</name>
    <name type="common">Aspergillus nidulans</name>
    <dbReference type="NCBI Taxonomy" id="227321"/>
    <lineage>
        <taxon>Eukaryota</taxon>
        <taxon>Fungi</taxon>
        <taxon>Dikarya</taxon>
        <taxon>Ascomycota</taxon>
        <taxon>Pezizomycotina</taxon>
        <taxon>Eurotiomycetes</taxon>
        <taxon>Eurotiomycetidae</taxon>
        <taxon>Eurotiales</taxon>
        <taxon>Aspergillaceae</taxon>
        <taxon>Aspergillus</taxon>
        <taxon>Aspergillus subgen. Nidulantes</taxon>
    </lineage>
</organism>
<feature type="compositionally biased region" description="Basic residues" evidence="1">
    <location>
        <begin position="50"/>
        <end position="59"/>
    </location>
</feature>
<evidence type="ECO:0000313" key="2">
    <source>
        <dbReference type="EMBL" id="CBF70724.1"/>
    </source>
</evidence>
<dbReference type="HOGENOM" id="CLU_107705_0_0_1"/>
<keyword evidence="3" id="KW-1185">Reference proteome</keyword>
<accession>Q5B0T6</accession>
<dbReference type="RefSeq" id="XP_663448.1">
    <property type="nucleotide sequence ID" value="XM_658356.1"/>
</dbReference>
<dbReference type="Pfam" id="PF10346">
    <property type="entry name" value="Con-6"/>
    <property type="match status" value="3"/>
</dbReference>
<dbReference type="GeneID" id="2870748"/>
<dbReference type="EMBL" id="BN001301">
    <property type="protein sequence ID" value="CBF70724.1"/>
    <property type="molecule type" value="Genomic_DNA"/>
</dbReference>
<dbReference type="KEGG" id="ani:ANIA_05844"/>
<dbReference type="PANTHER" id="PTHR36576">
    <property type="entry name" value="UPF0654 PROTEIN C11D3.01C-RELATED"/>
    <property type="match status" value="1"/>
</dbReference>
<feature type="region of interest" description="Disordered" evidence="1">
    <location>
        <begin position="1"/>
        <end position="72"/>
    </location>
</feature>
<evidence type="ECO:0000313" key="3">
    <source>
        <dbReference type="Proteomes" id="UP000000560"/>
    </source>
</evidence>
<sequence>MDSDKLTFRRALHNPHVSETAKEHARQSLQDLNEDEARREMQEEAGQHVPYHRQHRRYETRHASADQPMPPQERINAARGYKAALHNPLVSEEGKEHARRMLLEMDDQEAREELYGEKPKSPTRVAAGLKAVTHNRRLSDSTRYTAAQKLREMGYAQEEEQR</sequence>
<dbReference type="InParanoid" id="Q5B0T6"/>
<dbReference type="GO" id="GO:0005737">
    <property type="term" value="C:cytoplasm"/>
    <property type="evidence" value="ECO:0000318"/>
    <property type="project" value="GO_Central"/>
</dbReference>
<dbReference type="PANTHER" id="PTHR36576:SF2">
    <property type="entry name" value="PROTEIN CON-6, PUTATIVE (AFU_ORTHOLOGUE AFUA_4G03615)-RELATED"/>
    <property type="match status" value="1"/>
</dbReference>
<reference evidence="3" key="2">
    <citation type="journal article" date="2009" name="Fungal Genet. Biol.">
        <title>The 2008 update of the Aspergillus nidulans genome annotation: a community effort.</title>
        <authorList>
            <person name="Wortman J.R."/>
            <person name="Gilsenan J.M."/>
            <person name="Joardar V."/>
            <person name="Deegan J."/>
            <person name="Clutterbuck J."/>
            <person name="Andersen M.R."/>
            <person name="Archer D."/>
            <person name="Bencina M."/>
            <person name="Braus G."/>
            <person name="Coutinho P."/>
            <person name="von Dohren H."/>
            <person name="Doonan J."/>
            <person name="Driessen A.J."/>
            <person name="Durek P."/>
            <person name="Espeso E."/>
            <person name="Fekete E."/>
            <person name="Flipphi M."/>
            <person name="Estrada C.G."/>
            <person name="Geysens S."/>
            <person name="Goldman G."/>
            <person name="de Groot P.W."/>
            <person name="Hansen K."/>
            <person name="Harris S.D."/>
            <person name="Heinekamp T."/>
            <person name="Helmstaedt K."/>
            <person name="Henrissat B."/>
            <person name="Hofmann G."/>
            <person name="Homan T."/>
            <person name="Horio T."/>
            <person name="Horiuchi H."/>
            <person name="James S."/>
            <person name="Jones M."/>
            <person name="Karaffa L."/>
            <person name="Karanyi Z."/>
            <person name="Kato M."/>
            <person name="Keller N."/>
            <person name="Kelly D.E."/>
            <person name="Kiel J.A."/>
            <person name="Kim J.M."/>
            <person name="van der Klei I.J."/>
            <person name="Klis F.M."/>
            <person name="Kovalchuk A."/>
            <person name="Krasevec N."/>
            <person name="Kubicek C.P."/>
            <person name="Liu B."/>
            <person name="Maccabe A."/>
            <person name="Meyer V."/>
            <person name="Mirabito P."/>
            <person name="Miskei M."/>
            <person name="Mos M."/>
            <person name="Mullins J."/>
            <person name="Nelson D.R."/>
            <person name="Nielsen J."/>
            <person name="Oakley B.R."/>
            <person name="Osmani S.A."/>
            <person name="Pakula T."/>
            <person name="Paszewski A."/>
            <person name="Paulsen I."/>
            <person name="Pilsyk S."/>
            <person name="Pocsi I."/>
            <person name="Punt P.J."/>
            <person name="Ram A.F."/>
            <person name="Ren Q."/>
            <person name="Robellet X."/>
            <person name="Robson G."/>
            <person name="Seiboth B."/>
            <person name="van Solingen P."/>
            <person name="Specht T."/>
            <person name="Sun J."/>
            <person name="Taheri-Talesh N."/>
            <person name="Takeshita N."/>
            <person name="Ussery D."/>
            <person name="vanKuyk P.A."/>
            <person name="Visser H."/>
            <person name="van de Vondervoort P.J."/>
            <person name="de Vries R.P."/>
            <person name="Walton J."/>
            <person name="Xiang X."/>
            <person name="Xiong Y."/>
            <person name="Zeng A.P."/>
            <person name="Brandt B.W."/>
            <person name="Cornell M.J."/>
            <person name="van den Hondel C.A."/>
            <person name="Visser J."/>
            <person name="Oliver S.G."/>
            <person name="Turner G."/>
        </authorList>
    </citation>
    <scope>GENOME REANNOTATION</scope>
    <source>
        <strain evidence="3">FGSC A4 / ATCC 38163 / CBS 112.46 / NRRL 194 / M139</strain>
    </source>
</reference>
<accession>C8V015</accession>
<name>Q5B0T6_EMENI</name>
<proteinExistence type="predicted"/>
<feature type="compositionally biased region" description="Basic and acidic residues" evidence="1">
    <location>
        <begin position="35"/>
        <end position="46"/>
    </location>
</feature>
<dbReference type="InterPro" id="IPR052670">
    <property type="entry name" value="UPF0654_domain"/>
</dbReference>
<dbReference type="InterPro" id="IPR018824">
    <property type="entry name" value="Conidiation-specific_6"/>
</dbReference>
<dbReference type="Proteomes" id="UP000000560">
    <property type="component" value="Chromosome I"/>
</dbReference>
<reference evidence="3" key="1">
    <citation type="journal article" date="2005" name="Nature">
        <title>Sequencing of Aspergillus nidulans and comparative analysis with A. fumigatus and A. oryzae.</title>
        <authorList>
            <person name="Galagan J.E."/>
            <person name="Calvo S.E."/>
            <person name="Cuomo C."/>
            <person name="Ma L.J."/>
            <person name="Wortman J.R."/>
            <person name="Batzoglou S."/>
            <person name="Lee S.I."/>
            <person name="Basturkmen M."/>
            <person name="Spevak C.C."/>
            <person name="Clutterbuck J."/>
            <person name="Kapitonov V."/>
            <person name="Jurka J."/>
            <person name="Scazzocchio C."/>
            <person name="Farman M."/>
            <person name="Butler J."/>
            <person name="Purcell S."/>
            <person name="Harris S."/>
            <person name="Braus G.H."/>
            <person name="Draht O."/>
            <person name="Busch S."/>
            <person name="D'Enfert C."/>
            <person name="Bouchier C."/>
            <person name="Goldman G.H."/>
            <person name="Bell-Pedersen D."/>
            <person name="Griffiths-Jones S."/>
            <person name="Doonan J.H."/>
            <person name="Yu J."/>
            <person name="Vienken K."/>
            <person name="Pain A."/>
            <person name="Freitag M."/>
            <person name="Selker E.U."/>
            <person name="Archer D.B."/>
            <person name="Penalva M.A."/>
            <person name="Oakley B.R."/>
            <person name="Momany M."/>
            <person name="Tanaka T."/>
            <person name="Kumagai T."/>
            <person name="Asai K."/>
            <person name="Machida M."/>
            <person name="Nierman W.C."/>
            <person name="Denning D.W."/>
            <person name="Caddick M."/>
            <person name="Hynes M."/>
            <person name="Paoletti M."/>
            <person name="Fischer R."/>
            <person name="Miller B."/>
            <person name="Dyer P."/>
            <person name="Sachs M.S."/>
            <person name="Osmani S.A."/>
            <person name="Birren B.W."/>
        </authorList>
    </citation>
    <scope>NUCLEOTIDE SEQUENCE [LARGE SCALE GENOMIC DNA]</scope>
    <source>
        <strain evidence="3">FGSC A4 / ATCC 38163 / CBS 112.46 / NRRL 194 / M139</strain>
    </source>
</reference>
<dbReference type="AlphaFoldDB" id="Q5B0T6"/>
<protein>
    <submittedName>
        <fullName evidence="2">Uncharacterized protein</fullName>
    </submittedName>
</protein>
<evidence type="ECO:0000256" key="1">
    <source>
        <dbReference type="SAM" id="MobiDB-lite"/>
    </source>
</evidence>
<dbReference type="OMA" id="HNDRTSA"/>